<sequence length="226" mass="26210">MDSKEVLTSPSRVSSESDYHDERDTFFKMKKETNNRRSRWVIIFLVVALIVSNGTWLWHEKRSSHLFSEFQTQPAKRLILRPQHWNTPFSGENKTETNALWQGLFPDGAGLVHIPRDYAASLQLPHSVPYQGNASERVYFVAAYHNIHCLSVIRAALYHFQEGVPQTVPIQHTLHCLDSLRQDTMCHAEKTLLYTENGKVFGDGQVRECRDWDALNDWIARHHIDL</sequence>
<evidence type="ECO:0000313" key="4">
    <source>
        <dbReference type="Proteomes" id="UP000799424"/>
    </source>
</evidence>
<dbReference type="Proteomes" id="UP000799424">
    <property type="component" value="Unassembled WGS sequence"/>
</dbReference>
<dbReference type="PANTHER" id="PTHR33365">
    <property type="entry name" value="YALI0B05434P"/>
    <property type="match status" value="1"/>
</dbReference>
<dbReference type="OrthoDB" id="3687641at2759"/>
<keyword evidence="2" id="KW-1133">Transmembrane helix</keyword>
<reference evidence="3" key="1">
    <citation type="journal article" date="2020" name="Stud. Mycol.">
        <title>101 Dothideomycetes genomes: a test case for predicting lifestyles and emergence of pathogens.</title>
        <authorList>
            <person name="Haridas S."/>
            <person name="Albert R."/>
            <person name="Binder M."/>
            <person name="Bloem J."/>
            <person name="Labutti K."/>
            <person name="Salamov A."/>
            <person name="Andreopoulos B."/>
            <person name="Baker S."/>
            <person name="Barry K."/>
            <person name="Bills G."/>
            <person name="Bluhm B."/>
            <person name="Cannon C."/>
            <person name="Castanera R."/>
            <person name="Culley D."/>
            <person name="Daum C."/>
            <person name="Ezra D."/>
            <person name="Gonzalez J."/>
            <person name="Henrissat B."/>
            <person name="Kuo A."/>
            <person name="Liang C."/>
            <person name="Lipzen A."/>
            <person name="Lutzoni F."/>
            <person name="Magnuson J."/>
            <person name="Mondo S."/>
            <person name="Nolan M."/>
            <person name="Ohm R."/>
            <person name="Pangilinan J."/>
            <person name="Park H.-J."/>
            <person name="Ramirez L."/>
            <person name="Alfaro M."/>
            <person name="Sun H."/>
            <person name="Tritt A."/>
            <person name="Yoshinaga Y."/>
            <person name="Zwiers L.-H."/>
            <person name="Turgeon B."/>
            <person name="Goodwin S."/>
            <person name="Spatafora J."/>
            <person name="Crous P."/>
            <person name="Grigoriev I."/>
        </authorList>
    </citation>
    <scope>NUCLEOTIDE SEQUENCE</scope>
    <source>
        <strain evidence="3">CBS 113818</strain>
    </source>
</reference>
<evidence type="ECO:0008006" key="5">
    <source>
        <dbReference type="Google" id="ProtNLM"/>
    </source>
</evidence>
<gene>
    <name evidence="3" type="ORF">CC86DRAFT_366075</name>
</gene>
<organism evidence="3 4">
    <name type="scientific">Ophiobolus disseminans</name>
    <dbReference type="NCBI Taxonomy" id="1469910"/>
    <lineage>
        <taxon>Eukaryota</taxon>
        <taxon>Fungi</taxon>
        <taxon>Dikarya</taxon>
        <taxon>Ascomycota</taxon>
        <taxon>Pezizomycotina</taxon>
        <taxon>Dothideomycetes</taxon>
        <taxon>Pleosporomycetidae</taxon>
        <taxon>Pleosporales</taxon>
        <taxon>Pleosporineae</taxon>
        <taxon>Phaeosphaeriaceae</taxon>
        <taxon>Ophiobolus</taxon>
    </lineage>
</organism>
<evidence type="ECO:0000256" key="2">
    <source>
        <dbReference type="SAM" id="Phobius"/>
    </source>
</evidence>
<name>A0A6A7AGF0_9PLEO</name>
<dbReference type="EMBL" id="MU006217">
    <property type="protein sequence ID" value="KAF2832203.1"/>
    <property type="molecule type" value="Genomic_DNA"/>
</dbReference>
<keyword evidence="2" id="KW-0812">Transmembrane</keyword>
<dbReference type="InterPro" id="IPR021765">
    <property type="entry name" value="UstYa-like"/>
</dbReference>
<comment type="similarity">
    <text evidence="1">Belongs to the ustYa family.</text>
</comment>
<dbReference type="GO" id="GO:0043386">
    <property type="term" value="P:mycotoxin biosynthetic process"/>
    <property type="evidence" value="ECO:0007669"/>
    <property type="project" value="InterPro"/>
</dbReference>
<keyword evidence="4" id="KW-1185">Reference proteome</keyword>
<dbReference type="Pfam" id="PF11807">
    <property type="entry name" value="UstYa"/>
    <property type="match status" value="1"/>
</dbReference>
<feature type="transmembrane region" description="Helical" evidence="2">
    <location>
        <begin position="40"/>
        <end position="58"/>
    </location>
</feature>
<evidence type="ECO:0000256" key="1">
    <source>
        <dbReference type="ARBA" id="ARBA00035112"/>
    </source>
</evidence>
<dbReference type="AlphaFoldDB" id="A0A6A7AGF0"/>
<protein>
    <recommendedName>
        <fullName evidence="5">Tat pathway signal sequence</fullName>
    </recommendedName>
</protein>
<proteinExistence type="inferred from homology"/>
<dbReference type="PANTHER" id="PTHR33365:SF6">
    <property type="entry name" value="OXIDASE USTYA"/>
    <property type="match status" value="1"/>
</dbReference>
<accession>A0A6A7AGF0</accession>
<keyword evidence="2" id="KW-0472">Membrane</keyword>
<evidence type="ECO:0000313" key="3">
    <source>
        <dbReference type="EMBL" id="KAF2832203.1"/>
    </source>
</evidence>